<dbReference type="Proteomes" id="UP000000763">
    <property type="component" value="Chromosome 2"/>
</dbReference>
<proteinExistence type="predicted"/>
<dbReference type="PANTHER" id="PTHR47979">
    <property type="entry name" value="DRAB11-RELATED"/>
    <property type="match status" value="1"/>
</dbReference>
<dbReference type="PROSITE" id="PS51419">
    <property type="entry name" value="RAB"/>
    <property type="match status" value="1"/>
</dbReference>
<dbReference type="Gene3D" id="3.40.50.300">
    <property type="entry name" value="P-loop containing nucleotide triphosphate hydrolases"/>
    <property type="match status" value="1"/>
</dbReference>
<dbReference type="SUPFAM" id="SSF52540">
    <property type="entry name" value="P-loop containing nucleoside triphosphate hydrolases"/>
    <property type="match status" value="1"/>
</dbReference>
<dbReference type="InterPro" id="IPR001806">
    <property type="entry name" value="Small_GTPase"/>
</dbReference>
<dbReference type="InterPro" id="IPR027417">
    <property type="entry name" value="P-loop_NTPase"/>
</dbReference>
<dbReference type="GO" id="GO:0005525">
    <property type="term" value="F:GTP binding"/>
    <property type="evidence" value="ECO:0007669"/>
    <property type="project" value="InterPro"/>
</dbReference>
<dbReference type="InterPro" id="IPR050209">
    <property type="entry name" value="Rab_GTPases_membrane_traffic"/>
</dbReference>
<dbReference type="EMBL" id="AP004890">
    <property type="protein sequence ID" value="BAD15944.1"/>
    <property type="molecule type" value="Genomic_DNA"/>
</dbReference>
<protein>
    <submittedName>
        <fullName evidence="1">Uncharacterized protein</fullName>
    </submittedName>
</protein>
<dbReference type="SMART" id="SM00175">
    <property type="entry name" value="RAB"/>
    <property type="match status" value="1"/>
</dbReference>
<organism evidence="1 3">
    <name type="scientific">Oryza sativa subsp. japonica</name>
    <name type="common">Rice</name>
    <dbReference type="NCBI Taxonomy" id="39947"/>
    <lineage>
        <taxon>Eukaryota</taxon>
        <taxon>Viridiplantae</taxon>
        <taxon>Streptophyta</taxon>
        <taxon>Embryophyta</taxon>
        <taxon>Tracheophyta</taxon>
        <taxon>Spermatophyta</taxon>
        <taxon>Magnoliopsida</taxon>
        <taxon>Liliopsida</taxon>
        <taxon>Poales</taxon>
        <taxon>Poaceae</taxon>
        <taxon>BOP clade</taxon>
        <taxon>Oryzoideae</taxon>
        <taxon>Oryzeae</taxon>
        <taxon>Oryzinae</taxon>
        <taxon>Oryza</taxon>
        <taxon>Oryza sativa</taxon>
    </lineage>
</organism>
<dbReference type="AlphaFoldDB" id="Q6Z6V1"/>
<dbReference type="GO" id="GO:0003924">
    <property type="term" value="F:GTPase activity"/>
    <property type="evidence" value="ECO:0007669"/>
    <property type="project" value="InterPro"/>
</dbReference>
<dbReference type="PRINTS" id="PR00449">
    <property type="entry name" value="RASTRNSFRMNG"/>
</dbReference>
<reference evidence="3" key="3">
    <citation type="journal article" date="2005" name="Nature">
        <title>The map-based sequence of the rice genome.</title>
        <authorList>
            <consortium name="International rice genome sequencing project (IRGSP)"/>
            <person name="Matsumoto T."/>
            <person name="Wu J."/>
            <person name="Kanamori H."/>
            <person name="Katayose Y."/>
            <person name="Fujisawa M."/>
            <person name="Namiki N."/>
            <person name="Mizuno H."/>
            <person name="Yamamoto K."/>
            <person name="Antonio B.A."/>
            <person name="Baba T."/>
            <person name="Sakata K."/>
            <person name="Nagamura Y."/>
            <person name="Aoki H."/>
            <person name="Arikawa K."/>
            <person name="Arita K."/>
            <person name="Bito T."/>
            <person name="Chiden Y."/>
            <person name="Fujitsuka N."/>
            <person name="Fukunaka R."/>
            <person name="Hamada M."/>
            <person name="Harada C."/>
            <person name="Hayashi A."/>
            <person name="Hijishita S."/>
            <person name="Honda M."/>
            <person name="Hosokawa S."/>
            <person name="Ichikawa Y."/>
            <person name="Idonuma A."/>
            <person name="Iijima M."/>
            <person name="Ikeda M."/>
            <person name="Ikeno M."/>
            <person name="Ito K."/>
            <person name="Ito S."/>
            <person name="Ito T."/>
            <person name="Ito Y."/>
            <person name="Ito Y."/>
            <person name="Iwabuchi A."/>
            <person name="Kamiya K."/>
            <person name="Karasawa W."/>
            <person name="Kurita K."/>
            <person name="Katagiri S."/>
            <person name="Kikuta A."/>
            <person name="Kobayashi H."/>
            <person name="Kobayashi N."/>
            <person name="Machita K."/>
            <person name="Maehara T."/>
            <person name="Masukawa M."/>
            <person name="Mizubayashi T."/>
            <person name="Mukai Y."/>
            <person name="Nagasaki H."/>
            <person name="Nagata Y."/>
            <person name="Naito S."/>
            <person name="Nakashima M."/>
            <person name="Nakama Y."/>
            <person name="Nakamichi Y."/>
            <person name="Nakamura M."/>
            <person name="Meguro A."/>
            <person name="Negishi M."/>
            <person name="Ohta I."/>
            <person name="Ohta T."/>
            <person name="Okamoto M."/>
            <person name="Ono N."/>
            <person name="Saji S."/>
            <person name="Sakaguchi M."/>
            <person name="Sakai K."/>
            <person name="Shibata M."/>
            <person name="Shimokawa T."/>
            <person name="Song J."/>
            <person name="Takazaki Y."/>
            <person name="Terasawa K."/>
            <person name="Tsugane M."/>
            <person name="Tsuji K."/>
            <person name="Ueda S."/>
            <person name="Waki K."/>
            <person name="Yamagata H."/>
            <person name="Yamamoto M."/>
            <person name="Yamamoto S."/>
            <person name="Yamane H."/>
            <person name="Yoshiki S."/>
            <person name="Yoshihara R."/>
            <person name="Yukawa K."/>
            <person name="Zhong H."/>
            <person name="Yano M."/>
            <person name="Yuan Q."/>
            <person name="Ouyang S."/>
            <person name="Liu J."/>
            <person name="Jones K.M."/>
            <person name="Gansberger K."/>
            <person name="Moffat K."/>
            <person name="Hill J."/>
            <person name="Bera J."/>
            <person name="Fadrosh D."/>
            <person name="Jin S."/>
            <person name="Johri S."/>
            <person name="Kim M."/>
            <person name="Overton L."/>
            <person name="Reardon M."/>
            <person name="Tsitrin T."/>
            <person name="Vuong H."/>
            <person name="Weaver B."/>
            <person name="Ciecko A."/>
            <person name="Tallon L."/>
            <person name="Jackson J."/>
            <person name="Pai G."/>
            <person name="Aken S.V."/>
            <person name="Utterback T."/>
            <person name="Reidmuller S."/>
            <person name="Feldblyum T."/>
            <person name="Hsiao J."/>
            <person name="Zismann V."/>
            <person name="Iobst S."/>
            <person name="de Vazeille A.R."/>
            <person name="Buell C.R."/>
            <person name="Ying K."/>
            <person name="Li Y."/>
            <person name="Lu T."/>
            <person name="Huang Y."/>
            <person name="Zhao Q."/>
            <person name="Feng Q."/>
            <person name="Zhang L."/>
            <person name="Zhu J."/>
            <person name="Weng Q."/>
            <person name="Mu J."/>
            <person name="Lu Y."/>
            <person name="Fan D."/>
            <person name="Liu Y."/>
            <person name="Guan J."/>
            <person name="Zhang Y."/>
            <person name="Yu S."/>
            <person name="Liu X."/>
            <person name="Zhang Y."/>
            <person name="Hong G."/>
            <person name="Han B."/>
            <person name="Choisne N."/>
            <person name="Demange N."/>
            <person name="Orjeda G."/>
            <person name="Samain S."/>
            <person name="Cattolico L."/>
            <person name="Pelletier E."/>
            <person name="Couloux A."/>
            <person name="Segurens B."/>
            <person name="Wincker P."/>
            <person name="D'Hont A."/>
            <person name="Scarpelli C."/>
            <person name="Weissenbach J."/>
            <person name="Salanoubat M."/>
            <person name="Quetier F."/>
            <person name="Yu Y."/>
            <person name="Kim H.R."/>
            <person name="Rambo T."/>
            <person name="Currie J."/>
            <person name="Collura K."/>
            <person name="Luo M."/>
            <person name="Yang T."/>
            <person name="Ammiraju J.S.S."/>
            <person name="Engler F."/>
            <person name="Soderlund C."/>
            <person name="Wing R.A."/>
            <person name="Palmer L.E."/>
            <person name="de la Bastide M."/>
            <person name="Spiegel L."/>
            <person name="Nascimento L."/>
            <person name="Zutavern T."/>
            <person name="O'Shaughnessy A."/>
            <person name="Dike S."/>
            <person name="Dedhia N."/>
            <person name="Preston R."/>
            <person name="Balija V."/>
            <person name="McCombie W.R."/>
            <person name="Chow T."/>
            <person name="Chen H."/>
            <person name="Chung M."/>
            <person name="Chen C."/>
            <person name="Shaw J."/>
            <person name="Wu H."/>
            <person name="Hsiao K."/>
            <person name="Chao Y."/>
            <person name="Chu M."/>
            <person name="Cheng C."/>
            <person name="Hour A."/>
            <person name="Lee P."/>
            <person name="Lin S."/>
            <person name="Lin Y."/>
            <person name="Liou J."/>
            <person name="Liu S."/>
            <person name="Hsing Y."/>
            <person name="Raghuvanshi S."/>
            <person name="Mohanty A."/>
            <person name="Bharti A.K."/>
            <person name="Gaur A."/>
            <person name="Gupta V."/>
            <person name="Kumar D."/>
            <person name="Ravi V."/>
            <person name="Vij S."/>
            <person name="Kapur A."/>
            <person name="Khurana P."/>
            <person name="Khurana P."/>
            <person name="Khurana J.P."/>
            <person name="Tyagi A.K."/>
            <person name="Gaikwad K."/>
            <person name="Singh A."/>
            <person name="Dalal V."/>
            <person name="Srivastava S."/>
            <person name="Dixit A."/>
            <person name="Pal A.K."/>
            <person name="Ghazi I.A."/>
            <person name="Yadav M."/>
            <person name="Pandit A."/>
            <person name="Bhargava A."/>
            <person name="Sureshbabu K."/>
            <person name="Batra K."/>
            <person name="Sharma T.R."/>
            <person name="Mohapatra T."/>
            <person name="Singh N.K."/>
            <person name="Messing J."/>
            <person name="Nelson A.B."/>
            <person name="Fuks G."/>
            <person name="Kavchok S."/>
            <person name="Keizer G."/>
            <person name="Linton E."/>
            <person name="Llaca V."/>
            <person name="Song R."/>
            <person name="Tanyolac B."/>
            <person name="Young S."/>
            <person name="Ho-Il K."/>
            <person name="Hahn J.H."/>
            <person name="Sangsakoo G."/>
            <person name="Vanavichit A."/>
            <person name="de Mattos Luiz.A.T."/>
            <person name="Zimmer P.D."/>
            <person name="Malone G."/>
            <person name="Dellagostin O."/>
            <person name="de Oliveira A.C."/>
            <person name="Bevan M."/>
            <person name="Bancroft I."/>
            <person name="Minx P."/>
            <person name="Cordum H."/>
            <person name="Wilson R."/>
            <person name="Cheng Z."/>
            <person name="Jin W."/>
            <person name="Jiang J."/>
            <person name="Leong S.A."/>
            <person name="Iwama H."/>
            <person name="Gojobori T."/>
            <person name="Itoh T."/>
            <person name="Niimura Y."/>
            <person name="Fujii Y."/>
            <person name="Habara T."/>
            <person name="Sakai H."/>
            <person name="Sato Y."/>
            <person name="Wilson G."/>
            <person name="Kumar K."/>
            <person name="McCouch S."/>
            <person name="Juretic N."/>
            <person name="Hoen D."/>
            <person name="Wright S."/>
            <person name="Bruskiewich R."/>
            <person name="Bureau T."/>
            <person name="Miyao A."/>
            <person name="Hirochika H."/>
            <person name="Nishikawa T."/>
            <person name="Kadowaki K."/>
            <person name="Sugiura M."/>
            <person name="Burr B."/>
            <person name="Sasaki T."/>
        </authorList>
    </citation>
    <scope>NUCLEOTIDE SEQUENCE [LARGE SCALE GENOMIC DNA]</scope>
    <source>
        <strain evidence="3">cv. Nipponbare</strain>
    </source>
</reference>
<reference evidence="1" key="1">
    <citation type="submission" date="2002-03" db="EMBL/GenBank/DDBJ databases">
        <title>Oryza sativa nipponbare(GA3) genomic DNA, chromosome 2, PAC clone:P0688H12.</title>
        <authorList>
            <person name="Sasaki T."/>
            <person name="Matsumoto T."/>
            <person name="Yamamoto K."/>
        </authorList>
    </citation>
    <scope>NUCLEOTIDE SEQUENCE</scope>
</reference>
<dbReference type="EMBL" id="AP005612">
    <property type="protein sequence ID" value="BAD28859.1"/>
    <property type="molecule type" value="Genomic_DNA"/>
</dbReference>
<evidence type="ECO:0000313" key="1">
    <source>
        <dbReference type="EMBL" id="BAD15944.1"/>
    </source>
</evidence>
<evidence type="ECO:0000313" key="3">
    <source>
        <dbReference type="Proteomes" id="UP000000763"/>
    </source>
</evidence>
<evidence type="ECO:0000313" key="2">
    <source>
        <dbReference type="EMBL" id="BAD28859.1"/>
    </source>
</evidence>
<sequence length="162" mass="17956">MELNYAWHQGDTFDHLTTWIEEARRLGVGGAKLTICFIGNKCDLSDRRAVSYEEGEQFAKQNALLFIEASAKAAHNVNEVTMVYPRCLFVQLSAAGAHFNDVDAWLAIAVDGEVAPLLGKALSQAAEKGLRRRGDRPPAGRLSACENNFRRRTLASPVRLRK</sequence>
<gene>
    <name evidence="2" type="ORF">OSJNBa0073A18.40</name>
    <name evidence="1" type="ORF">P0688H12.5</name>
</gene>
<accession>Q6Z6V1</accession>
<reference evidence="3" key="4">
    <citation type="journal article" date="2008" name="Nucleic Acids Res.">
        <title>The rice annotation project database (RAP-DB): 2008 update.</title>
        <authorList>
            <consortium name="The rice annotation project (RAP)"/>
        </authorList>
    </citation>
    <scope>GENOME REANNOTATION</scope>
    <source>
        <strain evidence="3">cv. Nipponbare</strain>
    </source>
</reference>
<name>Q6Z6V1_ORYSJ</name>
<dbReference type="Pfam" id="PF00071">
    <property type="entry name" value="Ras"/>
    <property type="match status" value="1"/>
</dbReference>
<reference evidence="2" key="2">
    <citation type="submission" date="2002-08" db="EMBL/GenBank/DDBJ databases">
        <title>Oryza sativa nipponbare(GA3) genomic DNA, chromosome 2, BAC clone:OSJNBa0073A18.</title>
        <authorList>
            <person name="Sasaki T."/>
            <person name="Matsumoto T."/>
            <person name="Katayose Y."/>
        </authorList>
    </citation>
    <scope>NUCLEOTIDE SEQUENCE</scope>
</reference>